<keyword evidence="4" id="KW-0233">DNA recombination</keyword>
<comment type="similarity">
    <text evidence="2">Belongs to the RmuC family.</text>
</comment>
<feature type="compositionally biased region" description="Basic and acidic residues" evidence="5">
    <location>
        <begin position="371"/>
        <end position="385"/>
    </location>
</feature>
<reference evidence="6" key="1">
    <citation type="submission" date="2024-05" db="EMBL/GenBank/DDBJ databases">
        <authorList>
            <person name="Cai S.Y."/>
            <person name="Jin L.M."/>
            <person name="Li H.R."/>
        </authorList>
    </citation>
    <scope>NUCLEOTIDE SEQUENCE</scope>
    <source>
        <strain evidence="6">A5-74</strain>
    </source>
</reference>
<dbReference type="PANTHER" id="PTHR30563">
    <property type="entry name" value="DNA RECOMBINATION PROTEIN RMUC"/>
    <property type="match status" value="1"/>
</dbReference>
<evidence type="ECO:0000256" key="1">
    <source>
        <dbReference type="ARBA" id="ARBA00003416"/>
    </source>
</evidence>
<feature type="compositionally biased region" description="Basic and acidic residues" evidence="5">
    <location>
        <begin position="407"/>
        <end position="417"/>
    </location>
</feature>
<evidence type="ECO:0000313" key="6">
    <source>
        <dbReference type="EMBL" id="XCG62862.1"/>
    </source>
</evidence>
<proteinExistence type="inferred from homology"/>
<dbReference type="GO" id="GO:0006310">
    <property type="term" value="P:DNA recombination"/>
    <property type="evidence" value="ECO:0007669"/>
    <property type="project" value="UniProtKB-KW"/>
</dbReference>
<dbReference type="RefSeq" id="WP_353648477.1">
    <property type="nucleotide sequence ID" value="NZ_CP159218.1"/>
</dbReference>
<evidence type="ECO:0000256" key="4">
    <source>
        <dbReference type="ARBA" id="ARBA00023172"/>
    </source>
</evidence>
<gene>
    <name evidence="6" type="ORF">ABLG96_16800</name>
</gene>
<keyword evidence="3" id="KW-0175">Coiled coil</keyword>
<feature type="region of interest" description="Disordered" evidence="5">
    <location>
        <begin position="346"/>
        <end position="417"/>
    </location>
</feature>
<dbReference type="PANTHER" id="PTHR30563:SF0">
    <property type="entry name" value="DNA RECOMBINATION PROTEIN RMUC"/>
    <property type="match status" value="1"/>
</dbReference>
<dbReference type="EMBL" id="CP159218">
    <property type="protein sequence ID" value="XCG62862.1"/>
    <property type="molecule type" value="Genomic_DNA"/>
</dbReference>
<evidence type="ECO:0000256" key="2">
    <source>
        <dbReference type="ARBA" id="ARBA00009840"/>
    </source>
</evidence>
<dbReference type="Pfam" id="PF02646">
    <property type="entry name" value="RmuC"/>
    <property type="match status" value="1"/>
</dbReference>
<sequence>MNSSSLIGAALLLAGLLIGLLLGLRLARLRGAPLPAGAVDPVLAVAEVLRPASAALGRVEAELHRVERERIGSYAGLREQIAALHRSSTDLGRQTRSLSDALRHPGTRGRWGELQLQRIVELTGMLEHCDFDTQTTLPDAFDADGSLRPDMVIRLAGDRNIPVDAKVPLQSWLAATDDVDARAGSPVDPVVDDRRRRAAMAEHARAFRLHVDALARKAYWRQFHPTPEFVVMFVPGDALLDVALQVDPALTEYAFAKNVVIATPSTLFGLLRAVAVTWRSERLSESVAEVHRLGRELFHRLGVFSNHLGNLGGGLARSVDAYNAAVRSYDSRLVVTARRLGEMSGAADDDLTVPPLTTVPVGAGSVQPADGEDRERDSAASKRPADDDDFEQRLAGLGTRTTAGPADLRDRGATVDR</sequence>
<comment type="function">
    <text evidence="1">Involved in DNA recombination.</text>
</comment>
<dbReference type="InterPro" id="IPR003798">
    <property type="entry name" value="DNA_recombination_RmuC"/>
</dbReference>
<evidence type="ECO:0000256" key="3">
    <source>
        <dbReference type="ARBA" id="ARBA00023054"/>
    </source>
</evidence>
<organism evidence="6">
    <name type="scientific">Nakamurella sp. A5-74</name>
    <dbReference type="NCBI Taxonomy" id="3158264"/>
    <lineage>
        <taxon>Bacteria</taxon>
        <taxon>Bacillati</taxon>
        <taxon>Actinomycetota</taxon>
        <taxon>Actinomycetes</taxon>
        <taxon>Nakamurellales</taxon>
        <taxon>Nakamurellaceae</taxon>
        <taxon>Nakamurella</taxon>
    </lineage>
</organism>
<dbReference type="AlphaFoldDB" id="A0AAU8DNR4"/>
<protein>
    <submittedName>
        <fullName evidence="6">DNA recombination protein RmuC</fullName>
    </submittedName>
</protein>
<name>A0AAU8DNR4_9ACTN</name>
<evidence type="ECO:0000256" key="5">
    <source>
        <dbReference type="SAM" id="MobiDB-lite"/>
    </source>
</evidence>
<accession>A0AAU8DNR4</accession>